<evidence type="ECO:0000256" key="2">
    <source>
        <dbReference type="SAM" id="MobiDB-lite"/>
    </source>
</evidence>
<dbReference type="PANTHER" id="PTHR15736">
    <property type="entry name" value="PROTEIN FAM131B-RELATED"/>
    <property type="match status" value="1"/>
</dbReference>
<accession>A0A9Q0I9L8</accession>
<dbReference type="InterPro" id="IPR026782">
    <property type="entry name" value="FAM131"/>
</dbReference>
<evidence type="ECO:0000256" key="1">
    <source>
        <dbReference type="ARBA" id="ARBA00010635"/>
    </source>
</evidence>
<evidence type="ECO:0008006" key="5">
    <source>
        <dbReference type="Google" id="ProtNLM"/>
    </source>
</evidence>
<gene>
    <name evidence="3" type="ORF">NHX12_009555</name>
</gene>
<feature type="region of interest" description="Disordered" evidence="2">
    <location>
        <begin position="143"/>
        <end position="192"/>
    </location>
</feature>
<evidence type="ECO:0000313" key="4">
    <source>
        <dbReference type="Proteomes" id="UP001148018"/>
    </source>
</evidence>
<proteinExistence type="inferred from homology"/>
<comment type="caution">
    <text evidence="3">The sequence shown here is derived from an EMBL/GenBank/DDBJ whole genome shotgun (WGS) entry which is preliminary data.</text>
</comment>
<protein>
    <recommendedName>
        <fullName evidence="5">Family with sequence similarity 131 member C</fullName>
    </recommendedName>
</protein>
<feature type="region of interest" description="Disordered" evidence="2">
    <location>
        <begin position="1"/>
        <end position="22"/>
    </location>
</feature>
<keyword evidence="4" id="KW-1185">Reference proteome</keyword>
<feature type="compositionally biased region" description="Pro residues" evidence="2">
    <location>
        <begin position="149"/>
        <end position="167"/>
    </location>
</feature>
<comment type="similarity">
    <text evidence="1">Belongs to the FAM131 family.</text>
</comment>
<dbReference type="AlphaFoldDB" id="A0A9Q0I9L8"/>
<dbReference type="PANTHER" id="PTHR15736:SF2">
    <property type="entry name" value="PROTEIN FAM131C"/>
    <property type="match status" value="1"/>
</dbReference>
<evidence type="ECO:0000313" key="3">
    <source>
        <dbReference type="EMBL" id="KAJ3588701.1"/>
    </source>
</evidence>
<dbReference type="OrthoDB" id="8881031at2759"/>
<reference evidence="3" key="1">
    <citation type="submission" date="2022-07" db="EMBL/GenBank/DDBJ databases">
        <title>Chromosome-level genome of Muraenolepis orangiensis.</title>
        <authorList>
            <person name="Kim J."/>
        </authorList>
    </citation>
    <scope>NUCLEOTIDE SEQUENCE</scope>
    <source>
        <strain evidence="3">KU_S4_2022</strain>
        <tissue evidence="3">Muscle</tissue>
    </source>
</reference>
<dbReference type="Proteomes" id="UP001148018">
    <property type="component" value="Unassembled WGS sequence"/>
</dbReference>
<sequence>MSVLQGEVEEEQPSPGQDHITKPTAMAQGRVAHLIEWKGWGGGGVGGVGGAGGVGRGQGAELQDDELFYSQMSDEIKEARFAAGVAQQFALAEAAMDLWSMDETDRPSTSWKGTQSHYLSYYLQDGGSVGLPQHLYDIHAGDQVGFTAEPPPQAVQPPPHPPRPDPPAFTAAAQTHAEGSETVERSGTLRPLECSSLSEDDVFYN</sequence>
<dbReference type="EMBL" id="JANIIK010000115">
    <property type="protein sequence ID" value="KAJ3588701.1"/>
    <property type="molecule type" value="Genomic_DNA"/>
</dbReference>
<name>A0A9Q0I9L8_9TELE</name>
<dbReference type="Pfam" id="PF15010">
    <property type="entry name" value="FAM131"/>
    <property type="match status" value="1"/>
</dbReference>
<organism evidence="3 4">
    <name type="scientific">Muraenolepis orangiensis</name>
    <name type="common">Patagonian moray cod</name>
    <dbReference type="NCBI Taxonomy" id="630683"/>
    <lineage>
        <taxon>Eukaryota</taxon>
        <taxon>Metazoa</taxon>
        <taxon>Chordata</taxon>
        <taxon>Craniata</taxon>
        <taxon>Vertebrata</taxon>
        <taxon>Euteleostomi</taxon>
        <taxon>Actinopterygii</taxon>
        <taxon>Neopterygii</taxon>
        <taxon>Teleostei</taxon>
        <taxon>Neoteleostei</taxon>
        <taxon>Acanthomorphata</taxon>
        <taxon>Zeiogadaria</taxon>
        <taxon>Gadariae</taxon>
        <taxon>Gadiformes</taxon>
        <taxon>Muraenolepidoidei</taxon>
        <taxon>Muraenolepididae</taxon>
        <taxon>Muraenolepis</taxon>
    </lineage>
</organism>